<dbReference type="EMBL" id="CAJNIZ010043398">
    <property type="protein sequence ID" value="CAE7659196.1"/>
    <property type="molecule type" value="Genomic_DNA"/>
</dbReference>
<reference evidence="2" key="1">
    <citation type="submission" date="2021-02" db="EMBL/GenBank/DDBJ databases">
        <authorList>
            <person name="Dougan E. K."/>
            <person name="Rhodes N."/>
            <person name="Thang M."/>
            <person name="Chan C."/>
        </authorList>
    </citation>
    <scope>NUCLEOTIDE SEQUENCE</scope>
</reference>
<feature type="transmembrane region" description="Helical" evidence="1">
    <location>
        <begin position="20"/>
        <end position="45"/>
    </location>
</feature>
<feature type="transmembrane region" description="Helical" evidence="1">
    <location>
        <begin position="167"/>
        <end position="186"/>
    </location>
</feature>
<feature type="non-terminal residue" evidence="2">
    <location>
        <position position="1"/>
    </location>
</feature>
<protein>
    <submittedName>
        <fullName evidence="2">Uncharacterized protein</fullName>
    </submittedName>
</protein>
<keyword evidence="1" id="KW-0472">Membrane</keyword>
<feature type="non-terminal residue" evidence="2">
    <location>
        <position position="407"/>
    </location>
</feature>
<keyword evidence="3" id="KW-1185">Reference proteome</keyword>
<accession>A0A812W4V2</accession>
<dbReference type="OrthoDB" id="416950at2759"/>
<organism evidence="2 3">
    <name type="scientific">Symbiodinium pilosum</name>
    <name type="common">Dinoflagellate</name>
    <dbReference type="NCBI Taxonomy" id="2952"/>
    <lineage>
        <taxon>Eukaryota</taxon>
        <taxon>Sar</taxon>
        <taxon>Alveolata</taxon>
        <taxon>Dinophyceae</taxon>
        <taxon>Suessiales</taxon>
        <taxon>Symbiodiniaceae</taxon>
        <taxon>Symbiodinium</taxon>
    </lineage>
</organism>
<keyword evidence="1" id="KW-1133">Transmembrane helix</keyword>
<comment type="caution">
    <text evidence="2">The sequence shown here is derived from an EMBL/GenBank/DDBJ whole genome shotgun (WGS) entry which is preliminary data.</text>
</comment>
<feature type="transmembrane region" description="Helical" evidence="1">
    <location>
        <begin position="271"/>
        <end position="299"/>
    </location>
</feature>
<sequence>MMQSVGKTLSQCFEKLFGTIVSIVAGMIVLGATIWPGILMLVWVMPQAIVGEGIVDDEGKLHLGALSAGCLVWGILMSTMGLKIPAFFLAYKTRRQTLDLGKENEERWRLHFNDKEPNRGRMFGAFLILLRAVANGSLLVYSAWILPPRNPDQNLNLSKFLLAWFEAPLAFLMAVSCLFSLVMIYWKPDEPQHYAMLGRSVRRLGRFSAFSSLPYANPAVMLNQLQVAVNDFLQASDQAKELGVMNVSQAKNKEERKDILKSLRKLDWWNLFALGYVVFSQMVYNALFACAAIGSVVVKTSQMSFVSERPWDQWTVAEGIALASFINALSGLGLDPNVLGLVKVLRERYRDKVDFNDEELVASWQRQVIRCIMQVHDPHKDRTSVLICGLTLDLTDCCGIMDMDDLE</sequence>
<gene>
    <name evidence="2" type="ORF">SPIL2461_LOCUS17823</name>
</gene>
<dbReference type="AlphaFoldDB" id="A0A812W4V2"/>
<evidence type="ECO:0000313" key="2">
    <source>
        <dbReference type="EMBL" id="CAE7659196.1"/>
    </source>
</evidence>
<proteinExistence type="predicted"/>
<dbReference type="Proteomes" id="UP000649617">
    <property type="component" value="Unassembled WGS sequence"/>
</dbReference>
<feature type="transmembrane region" description="Helical" evidence="1">
    <location>
        <begin position="65"/>
        <end position="91"/>
    </location>
</feature>
<keyword evidence="1" id="KW-0812">Transmembrane</keyword>
<name>A0A812W4V2_SYMPI</name>
<feature type="transmembrane region" description="Helical" evidence="1">
    <location>
        <begin position="123"/>
        <end position="147"/>
    </location>
</feature>
<feature type="transmembrane region" description="Helical" evidence="1">
    <location>
        <begin position="319"/>
        <end position="342"/>
    </location>
</feature>
<evidence type="ECO:0000256" key="1">
    <source>
        <dbReference type="SAM" id="Phobius"/>
    </source>
</evidence>
<evidence type="ECO:0000313" key="3">
    <source>
        <dbReference type="Proteomes" id="UP000649617"/>
    </source>
</evidence>